<reference evidence="1 2" key="1">
    <citation type="journal article" date="2016" name="Front. Microbiol.">
        <title>Single-Cell (Meta-)Genomics of a Dimorphic Candidatus Thiomargarita nelsonii Reveals Genomic Plasticity.</title>
        <authorList>
            <person name="Flood B.E."/>
            <person name="Fliss P."/>
            <person name="Jones D.S."/>
            <person name="Dick G.J."/>
            <person name="Jain S."/>
            <person name="Kaster A.K."/>
            <person name="Winkel M."/>
            <person name="Mussmann M."/>
            <person name="Bailey J."/>
        </authorList>
    </citation>
    <scope>NUCLEOTIDE SEQUENCE [LARGE SCALE GENOMIC DNA]</scope>
    <source>
        <strain evidence="1">Hydrate Ridge</strain>
    </source>
</reference>
<comment type="caution">
    <text evidence="1">The sequence shown here is derived from an EMBL/GenBank/DDBJ whole genome shotgun (WGS) entry which is preliminary data.</text>
</comment>
<evidence type="ECO:0000313" key="2">
    <source>
        <dbReference type="Proteomes" id="UP000030428"/>
    </source>
</evidence>
<dbReference type="Proteomes" id="UP000030428">
    <property type="component" value="Unassembled WGS sequence"/>
</dbReference>
<proteinExistence type="predicted"/>
<organism evidence="1 2">
    <name type="scientific">Candidatus Thiomargarita nelsonii</name>
    <dbReference type="NCBI Taxonomy" id="1003181"/>
    <lineage>
        <taxon>Bacteria</taxon>
        <taxon>Pseudomonadati</taxon>
        <taxon>Pseudomonadota</taxon>
        <taxon>Gammaproteobacteria</taxon>
        <taxon>Thiotrichales</taxon>
        <taxon>Thiotrichaceae</taxon>
        <taxon>Thiomargarita</taxon>
    </lineage>
</organism>
<gene>
    <name evidence="1" type="ORF">PN36_27780</name>
</gene>
<sequence>MGAFPNPFKLDDATQKYAQIDPDELGFHKFCTQTEESEFYLARQNTPSTYFIRGNHEDFSRHLGFPVLSALYSSNAKLQSHYQAK</sequence>
<dbReference type="EMBL" id="JSZA02000174">
    <property type="protein sequence ID" value="TGO02260.1"/>
    <property type="molecule type" value="Genomic_DNA"/>
</dbReference>
<evidence type="ECO:0000313" key="1">
    <source>
        <dbReference type="EMBL" id="TGO02260.1"/>
    </source>
</evidence>
<name>A0A4E0QQ41_9GAMM</name>
<accession>A0A4E0QQ41</accession>
<keyword evidence="2" id="KW-1185">Reference proteome</keyword>
<evidence type="ECO:0008006" key="3">
    <source>
        <dbReference type="Google" id="ProtNLM"/>
    </source>
</evidence>
<dbReference type="AlphaFoldDB" id="A0A4E0QQ41"/>
<protein>
    <recommendedName>
        <fullName evidence="3">Calcineurin-like phosphoesterase domain-containing protein</fullName>
    </recommendedName>
</protein>